<dbReference type="PIRSF" id="PIRSF000126">
    <property type="entry name" value="11-beta-HSD1"/>
    <property type="match status" value="1"/>
</dbReference>
<evidence type="ECO:0000313" key="5">
    <source>
        <dbReference type="Proteomes" id="UP000265742"/>
    </source>
</evidence>
<keyword evidence="2" id="KW-0560">Oxidoreductase</keyword>
<keyword evidence="5" id="KW-1185">Reference proteome</keyword>
<comment type="caution">
    <text evidence="4">The sequence shown here is derived from an EMBL/GenBank/DDBJ whole genome shotgun (WGS) entry which is preliminary data.</text>
</comment>
<dbReference type="InterPro" id="IPR002347">
    <property type="entry name" value="SDR_fam"/>
</dbReference>
<protein>
    <submittedName>
        <fullName evidence="4">SDR family NAD(P)-dependent oxidoreductase</fullName>
    </submittedName>
</protein>
<dbReference type="EMBL" id="QXTG01000001">
    <property type="protein sequence ID" value="RIX31198.1"/>
    <property type="molecule type" value="Genomic_DNA"/>
</dbReference>
<dbReference type="SUPFAM" id="SSF51735">
    <property type="entry name" value="NAD(P)-binding Rossmann-fold domains"/>
    <property type="match status" value="1"/>
</dbReference>
<dbReference type="AlphaFoldDB" id="A0A3A1U816"/>
<dbReference type="CDD" id="cd05233">
    <property type="entry name" value="SDR_c"/>
    <property type="match status" value="1"/>
</dbReference>
<accession>A0A3A1U816</accession>
<gene>
    <name evidence="4" type="ORF">D1781_07520</name>
</gene>
<dbReference type="PANTHER" id="PTHR44196:SF2">
    <property type="entry name" value="SHORT-CHAIN DEHYDROGENASE-RELATED"/>
    <property type="match status" value="1"/>
</dbReference>
<dbReference type="PANTHER" id="PTHR44196">
    <property type="entry name" value="DEHYDROGENASE/REDUCTASE SDR FAMILY MEMBER 7B"/>
    <property type="match status" value="1"/>
</dbReference>
<dbReference type="InterPro" id="IPR036291">
    <property type="entry name" value="NAD(P)-bd_dom_sf"/>
</dbReference>
<organism evidence="4 5">
    <name type="scientific">Amnibacterium setariae</name>
    <dbReference type="NCBI Taxonomy" id="2306585"/>
    <lineage>
        <taxon>Bacteria</taxon>
        <taxon>Bacillati</taxon>
        <taxon>Actinomycetota</taxon>
        <taxon>Actinomycetes</taxon>
        <taxon>Micrococcales</taxon>
        <taxon>Microbacteriaceae</taxon>
        <taxon>Amnibacterium</taxon>
    </lineage>
</organism>
<evidence type="ECO:0000256" key="1">
    <source>
        <dbReference type="ARBA" id="ARBA00006484"/>
    </source>
</evidence>
<name>A0A3A1U816_9MICO</name>
<dbReference type="RefSeq" id="WP_119481560.1">
    <property type="nucleotide sequence ID" value="NZ_QXTG01000001.1"/>
</dbReference>
<proteinExistence type="inferred from homology"/>
<dbReference type="Pfam" id="PF00106">
    <property type="entry name" value="adh_short"/>
    <property type="match status" value="1"/>
</dbReference>
<dbReference type="OrthoDB" id="9797538at2"/>
<dbReference type="Gene3D" id="3.40.50.720">
    <property type="entry name" value="NAD(P)-binding Rossmann-like Domain"/>
    <property type="match status" value="1"/>
</dbReference>
<evidence type="ECO:0000313" key="4">
    <source>
        <dbReference type="EMBL" id="RIX31198.1"/>
    </source>
</evidence>
<reference evidence="5" key="1">
    <citation type="submission" date="2018-09" db="EMBL/GenBank/DDBJ databases">
        <authorList>
            <person name="Kim I."/>
        </authorList>
    </citation>
    <scope>NUCLEOTIDE SEQUENCE [LARGE SCALE GENOMIC DNA]</scope>
    <source>
        <strain evidence="5">DD4a</strain>
    </source>
</reference>
<dbReference type="Proteomes" id="UP000265742">
    <property type="component" value="Unassembled WGS sequence"/>
</dbReference>
<dbReference type="GO" id="GO:0016491">
    <property type="term" value="F:oxidoreductase activity"/>
    <property type="evidence" value="ECO:0007669"/>
    <property type="project" value="UniProtKB-KW"/>
</dbReference>
<dbReference type="PRINTS" id="PR00080">
    <property type="entry name" value="SDRFAMILY"/>
</dbReference>
<evidence type="ECO:0000256" key="2">
    <source>
        <dbReference type="ARBA" id="ARBA00023002"/>
    </source>
</evidence>
<dbReference type="PRINTS" id="PR00081">
    <property type="entry name" value="GDHRDH"/>
</dbReference>
<evidence type="ECO:0000256" key="3">
    <source>
        <dbReference type="RuleBase" id="RU000363"/>
    </source>
</evidence>
<dbReference type="GO" id="GO:0016020">
    <property type="term" value="C:membrane"/>
    <property type="evidence" value="ECO:0007669"/>
    <property type="project" value="TreeGrafter"/>
</dbReference>
<comment type="similarity">
    <text evidence="1 3">Belongs to the short-chain dehydrogenases/reductases (SDR) family.</text>
</comment>
<sequence length="259" mass="27401">MATALVTGATSGIGAAFARALAARGWDLVLVARDEDRLEEEAARYRAAGRGAEVLRADLTDRGDVDRVAARLEDSAAPVDLLVNNAGFSVRASLLSTDQAAHDRAFEVMVRAVQVLSGAAGRAMTARGRGRIVNVGSTAGRITMGAYSAIKAWVTVYTEGLANELAGTGVTAMALEPGWVRTEFHARAGISGSSMPDALWLDADDLVAAALRDLLRGRVVSTPSARYKALMFVARHAPRSGIRRVSKALSDRRRSSLPE</sequence>